<evidence type="ECO:0000256" key="1">
    <source>
        <dbReference type="ARBA" id="ARBA00004141"/>
    </source>
</evidence>
<evidence type="ECO:0000256" key="5">
    <source>
        <dbReference type="SAM" id="Phobius"/>
    </source>
</evidence>
<gene>
    <name evidence="6" type="ORF">POCTA_138.1.T0070437</name>
</gene>
<organism evidence="6 7">
    <name type="scientific">Paramecium octaurelia</name>
    <dbReference type="NCBI Taxonomy" id="43137"/>
    <lineage>
        <taxon>Eukaryota</taxon>
        <taxon>Sar</taxon>
        <taxon>Alveolata</taxon>
        <taxon>Ciliophora</taxon>
        <taxon>Intramacronucleata</taxon>
        <taxon>Oligohymenophorea</taxon>
        <taxon>Peniculida</taxon>
        <taxon>Parameciidae</taxon>
        <taxon>Paramecium</taxon>
    </lineage>
</organism>
<dbReference type="InterPro" id="IPR049680">
    <property type="entry name" value="FLVCR1-2_SLC49-like"/>
</dbReference>
<dbReference type="OMA" id="LDLMGHN"/>
<evidence type="ECO:0000256" key="3">
    <source>
        <dbReference type="ARBA" id="ARBA00022989"/>
    </source>
</evidence>
<feature type="transmembrane region" description="Helical" evidence="5">
    <location>
        <begin position="21"/>
        <end position="39"/>
    </location>
</feature>
<comment type="subcellular location">
    <subcellularLocation>
        <location evidence="1">Membrane</location>
        <topology evidence="1">Multi-pass membrane protein</topology>
    </subcellularLocation>
</comment>
<dbReference type="Proteomes" id="UP000683925">
    <property type="component" value="Unassembled WGS sequence"/>
</dbReference>
<dbReference type="InterPro" id="IPR011701">
    <property type="entry name" value="MFS"/>
</dbReference>
<feature type="transmembrane region" description="Helical" evidence="5">
    <location>
        <begin position="412"/>
        <end position="430"/>
    </location>
</feature>
<keyword evidence="4 5" id="KW-0472">Membrane</keyword>
<protein>
    <submittedName>
        <fullName evidence="6">Uncharacterized protein</fullName>
    </submittedName>
</protein>
<evidence type="ECO:0000313" key="7">
    <source>
        <dbReference type="Proteomes" id="UP000683925"/>
    </source>
</evidence>
<dbReference type="AlphaFoldDB" id="A0A8S1SBN9"/>
<sequence>MDQETPINHKLDCERPKLYQYRWIIVFFYIIAVFVNNIPGEIYVSVSNELIAIYDTSETLVTMAATSYMIMHPILSIPCSQFIVIYGWATASKIGVILTILGSLLKLFVNQTDFYLIVIGQTLIGAGKPFILNCQATMAQNWFYPEARPIIITVMNVLNLFSSVLTFMIPGKFIFSGYKYDGSNESIEKGMELVNKLNRTLFYFAIALLPCLLTLKNNPPTPPSELVKQEEKSKNIKRTLIKIFTNKQFLFCFQAYALFMGLTKSLMIVLAFLLKACGQGKEQVSVAGSIVNISAVASLALLAGILKKYTNRRKQIAILMMILSISSLVLFYFCLISEDKIAIYISIGIVGLFIMPNVPLLMDMSCDSIFPINASFAVGIMYIGSRIFLVFFSQFLAVVVGGSDSNKGRVTLTFSIEVIVLLCSVTIFSFTNIKLKTAVMEADLLDGESNQKISFCENATQTPIMESTQETPQMNVQKRSILELNQKS</sequence>
<feature type="transmembrane region" description="Helical" evidence="5">
    <location>
        <begin position="249"/>
        <end position="274"/>
    </location>
</feature>
<dbReference type="GO" id="GO:0022857">
    <property type="term" value="F:transmembrane transporter activity"/>
    <property type="evidence" value="ECO:0007669"/>
    <property type="project" value="InterPro"/>
</dbReference>
<keyword evidence="2 5" id="KW-0812">Transmembrane</keyword>
<evidence type="ECO:0000313" key="6">
    <source>
        <dbReference type="EMBL" id="CAD8136529.1"/>
    </source>
</evidence>
<accession>A0A8S1SBN9</accession>
<dbReference type="PANTHER" id="PTHR10924">
    <property type="entry name" value="MAJOR FACILITATOR SUPERFAMILY PROTEIN-RELATED"/>
    <property type="match status" value="1"/>
</dbReference>
<dbReference type="Pfam" id="PF07690">
    <property type="entry name" value="MFS_1"/>
    <property type="match status" value="1"/>
</dbReference>
<feature type="transmembrane region" description="Helical" evidence="5">
    <location>
        <begin position="374"/>
        <end position="400"/>
    </location>
</feature>
<evidence type="ECO:0000256" key="4">
    <source>
        <dbReference type="ARBA" id="ARBA00023136"/>
    </source>
</evidence>
<feature type="transmembrane region" description="Helical" evidence="5">
    <location>
        <begin position="114"/>
        <end position="132"/>
    </location>
</feature>
<feature type="transmembrane region" description="Helical" evidence="5">
    <location>
        <begin position="318"/>
        <end position="335"/>
    </location>
</feature>
<name>A0A8S1SBN9_PAROT</name>
<feature type="transmembrane region" description="Helical" evidence="5">
    <location>
        <begin position="286"/>
        <end position="306"/>
    </location>
</feature>
<keyword evidence="3 5" id="KW-1133">Transmembrane helix</keyword>
<feature type="transmembrane region" description="Helical" evidence="5">
    <location>
        <begin position="153"/>
        <end position="177"/>
    </location>
</feature>
<comment type="caution">
    <text evidence="6">The sequence shown here is derived from an EMBL/GenBank/DDBJ whole genome shotgun (WGS) entry which is preliminary data.</text>
</comment>
<dbReference type="OrthoDB" id="298858at2759"/>
<keyword evidence="7" id="KW-1185">Reference proteome</keyword>
<dbReference type="EMBL" id="CAJJDP010000006">
    <property type="protein sequence ID" value="CAD8136529.1"/>
    <property type="molecule type" value="Genomic_DNA"/>
</dbReference>
<feature type="transmembrane region" description="Helical" evidence="5">
    <location>
        <begin position="341"/>
        <end position="362"/>
    </location>
</feature>
<dbReference type="PANTHER" id="PTHR10924:SF6">
    <property type="entry name" value="SOLUTE CARRIER FAMILY 49 MEMBER A3"/>
    <property type="match status" value="1"/>
</dbReference>
<reference evidence="6" key="1">
    <citation type="submission" date="2021-01" db="EMBL/GenBank/DDBJ databases">
        <authorList>
            <consortium name="Genoscope - CEA"/>
            <person name="William W."/>
        </authorList>
    </citation>
    <scope>NUCLEOTIDE SEQUENCE</scope>
</reference>
<dbReference type="GO" id="GO:0016020">
    <property type="term" value="C:membrane"/>
    <property type="evidence" value="ECO:0007669"/>
    <property type="project" value="UniProtKB-SubCell"/>
</dbReference>
<feature type="transmembrane region" description="Helical" evidence="5">
    <location>
        <begin position="83"/>
        <end position="108"/>
    </location>
</feature>
<evidence type="ECO:0000256" key="2">
    <source>
        <dbReference type="ARBA" id="ARBA00022692"/>
    </source>
</evidence>
<proteinExistence type="predicted"/>